<dbReference type="PANTHER" id="PTHR43615">
    <property type="entry name" value="PHOSPHOENOLPYRUVATE SYNTHASE-RELATED"/>
    <property type="match status" value="1"/>
</dbReference>
<evidence type="ECO:0000256" key="6">
    <source>
        <dbReference type="ARBA" id="ARBA00074400"/>
    </source>
</evidence>
<dbReference type="Gene3D" id="3.30.1490.20">
    <property type="entry name" value="ATP-grasp fold, A domain"/>
    <property type="match status" value="1"/>
</dbReference>
<accession>A0A7X1C6C5</accession>
<dbReference type="RefSeq" id="WP_185383630.1">
    <property type="nucleotide sequence ID" value="NZ_JAARRG010000004.1"/>
</dbReference>
<evidence type="ECO:0000256" key="5">
    <source>
        <dbReference type="ARBA" id="ARBA00066332"/>
    </source>
</evidence>
<comment type="similarity">
    <text evidence="4">Belongs to the rifampicin phosphotransferase family.</text>
</comment>
<dbReference type="EC" id="2.7.9.6" evidence="5"/>
<comment type="caution">
    <text evidence="10">The sequence shown here is derived from an EMBL/GenBank/DDBJ whole genome shotgun (WGS) entry which is preliminary data.</text>
</comment>
<dbReference type="NCBIfam" id="NF041857">
    <property type="entry name" value="RIF_Ptrans_rph"/>
    <property type="match status" value="1"/>
</dbReference>
<dbReference type="AlphaFoldDB" id="A0A7X1C6C5"/>
<keyword evidence="2" id="KW-0067">ATP-binding</keyword>
<dbReference type="InterPro" id="IPR008279">
    <property type="entry name" value="PEP-util_enz_mobile_dom"/>
</dbReference>
<proteinExistence type="inferred from homology"/>
<dbReference type="NCBIfam" id="NF004878">
    <property type="entry name" value="PRK06241.1-3"/>
    <property type="match status" value="1"/>
</dbReference>
<dbReference type="Pfam" id="PF01326">
    <property type="entry name" value="PPDK_N"/>
    <property type="match status" value="1"/>
</dbReference>
<gene>
    <name evidence="10" type="primary">ppsA</name>
    <name evidence="10" type="ORF">HB897_07400</name>
</gene>
<dbReference type="SUPFAM" id="SSF56059">
    <property type="entry name" value="Glutathione synthetase ATP-binding domain-like"/>
    <property type="match status" value="1"/>
</dbReference>
<evidence type="ECO:0000256" key="4">
    <source>
        <dbReference type="ARBA" id="ARBA00061332"/>
    </source>
</evidence>
<name>A0A7X1C6C5_LISSE</name>
<keyword evidence="10" id="KW-0670">Pyruvate</keyword>
<dbReference type="FunFam" id="3.30.1490.20:FF:000010">
    <property type="entry name" value="Phosphoenolpyruvate synthase"/>
    <property type="match status" value="1"/>
</dbReference>
<dbReference type="InterPro" id="IPR002192">
    <property type="entry name" value="PPDK_AMP/ATP-bd"/>
</dbReference>
<feature type="domain" description="Pyruvate phosphate dikinase AMP/ATP-binding" evidence="9">
    <location>
        <begin position="18"/>
        <end position="315"/>
    </location>
</feature>
<reference evidence="10 11" key="1">
    <citation type="submission" date="2020-03" db="EMBL/GenBank/DDBJ databases">
        <title>Soil Listeria distribution.</title>
        <authorList>
            <person name="Liao J."/>
            <person name="Wiedmann M."/>
        </authorList>
    </citation>
    <scope>NUCLEOTIDE SEQUENCE [LARGE SCALE GENOMIC DNA]</scope>
    <source>
        <strain evidence="10 11">FSL L7-1560</strain>
    </source>
</reference>
<dbReference type="Gene3D" id="3.30.470.20">
    <property type="entry name" value="ATP-grasp fold, B domain"/>
    <property type="match status" value="1"/>
</dbReference>
<dbReference type="NCBIfam" id="NF004877">
    <property type="entry name" value="PRK06241.1-2"/>
    <property type="match status" value="1"/>
</dbReference>
<evidence type="ECO:0000313" key="10">
    <source>
        <dbReference type="EMBL" id="MBC1486049.1"/>
    </source>
</evidence>
<dbReference type="GO" id="GO:0016301">
    <property type="term" value="F:kinase activity"/>
    <property type="evidence" value="ECO:0007669"/>
    <property type="project" value="InterPro"/>
</dbReference>
<dbReference type="EMBL" id="JAARRG010000004">
    <property type="protein sequence ID" value="MBC1486049.1"/>
    <property type="molecule type" value="Genomic_DNA"/>
</dbReference>
<organism evidence="10 11">
    <name type="scientific">Listeria seeligeri</name>
    <dbReference type="NCBI Taxonomy" id="1640"/>
    <lineage>
        <taxon>Bacteria</taxon>
        <taxon>Bacillati</taxon>
        <taxon>Bacillota</taxon>
        <taxon>Bacilli</taxon>
        <taxon>Bacillales</taxon>
        <taxon>Listeriaceae</taxon>
        <taxon>Listeria</taxon>
    </lineage>
</organism>
<dbReference type="NCBIfam" id="NF004879">
    <property type="entry name" value="PRK06241.1-4"/>
    <property type="match status" value="1"/>
</dbReference>
<dbReference type="Proteomes" id="UP000523362">
    <property type="component" value="Unassembled WGS sequence"/>
</dbReference>
<comment type="catalytic activity">
    <reaction evidence="3">
        <text>rifampicin + ATP + H2O = 21-phosphorifampicin + AMP + phosphate + 2 H(+)</text>
        <dbReference type="Rhea" id="RHEA:56304"/>
        <dbReference type="ChEBI" id="CHEBI:15377"/>
        <dbReference type="ChEBI" id="CHEBI:15378"/>
        <dbReference type="ChEBI" id="CHEBI:30616"/>
        <dbReference type="ChEBI" id="CHEBI:43474"/>
        <dbReference type="ChEBI" id="CHEBI:71365"/>
        <dbReference type="ChEBI" id="CHEBI:140195"/>
        <dbReference type="ChEBI" id="CHEBI:456215"/>
        <dbReference type="EC" id="2.7.9.6"/>
    </reaction>
    <physiologicalReaction direction="left-to-right" evidence="3">
        <dbReference type="Rhea" id="RHEA:56305"/>
    </physiologicalReaction>
</comment>
<dbReference type="SUPFAM" id="SSF52009">
    <property type="entry name" value="Phosphohistidine domain"/>
    <property type="match status" value="1"/>
</dbReference>
<sequence>MKPYVLKFHQIDEINQLLIGGKGKNLGECSKINGTLVPPGFCVTTEAYKEALQAQAPFLALLQQLNSQTTSNLSMIREISMAIRALIEATPIPTNITEEISQALLDFDANEAFAVRSSATAEDLLTASFAGQHDTYLNIIGKSELFLHIKKCWASLFTERAIIYRIQNNFDHSKVYLSVIIQKMVFPQASGILFTANPITANRKSISIDASFGLGEALVSGLVSADAYKVQENKITEKIIATKKIAIYGLTDGGTETRQIDSIKQTEQTLTDEQILKLAKLGRKIETHFGKPQDIEWCLVNNDFYIVQSRPITTLFPIPEVSDQENHVYVSVAHQQMMTDAMKPLGLSFYLMTTPASMYPAGGRLFVDITQSLSSPATREIMVNSLGASDPLMKNALETIVDRENFIKMQTDANSNKPTAAPVKLANRNVPEPSVVSELITKNQASLEKLKQTIQTKSGTELLNFIAEDLQELKNVLFNPTSVDAIMAGMDASAWLNEHINKWLAEKNVADTLSESAPNNITSQMGLELLDVADAIRPNPEVINYLEHTTDTHFLDNLNTLAGGKEARKAIETYLKKYGMRCPGEIDLTKTRWIENPTALIPLILSNIKNFEPHASKKKFEQGEAAARNKQQEILERLKQLPDGEQKAAETREKIAILRHFIGYREYPKYGMINRYFIYKQALLKTAEQLVQNNIIKEQEDIYFLYFEELQEVVQTNKVDYDLIYKRKTDFASYEKLTPPRIITSDGEIISGKYHRGDIPEKALIGLPVSSGIIEGRARVILDIEHADLEPGDILVTAFTDPSWTPTFVSIKGLITEVGGLMTHGAVIAREYGLPAVVGVENATKLIKDGERIRVNGTEGYVEIL</sequence>
<evidence type="ECO:0000256" key="3">
    <source>
        <dbReference type="ARBA" id="ARBA00051922"/>
    </source>
</evidence>
<dbReference type="Pfam" id="PF00391">
    <property type="entry name" value="PEP-utilizers"/>
    <property type="match status" value="1"/>
</dbReference>
<protein>
    <recommendedName>
        <fullName evidence="6">Rifampicin phosphotransferase</fullName>
        <ecNumber evidence="5">2.7.9.6</ecNumber>
    </recommendedName>
    <alternativeName>
        <fullName evidence="7">Rifampin phosphotransferase</fullName>
    </alternativeName>
</protein>
<evidence type="ECO:0000259" key="9">
    <source>
        <dbReference type="Pfam" id="PF01326"/>
    </source>
</evidence>
<dbReference type="InterPro" id="IPR036637">
    <property type="entry name" value="Phosphohistidine_dom_sf"/>
</dbReference>
<evidence type="ECO:0000313" key="11">
    <source>
        <dbReference type="Proteomes" id="UP000523362"/>
    </source>
</evidence>
<dbReference type="PANTHER" id="PTHR43615:SF1">
    <property type="entry name" value="PPDK_N DOMAIN-CONTAINING PROTEIN"/>
    <property type="match status" value="1"/>
</dbReference>
<dbReference type="InterPro" id="IPR013815">
    <property type="entry name" value="ATP_grasp_subdomain_1"/>
</dbReference>
<feature type="domain" description="PEP-utilising enzyme mobile" evidence="8">
    <location>
        <begin position="790"/>
        <end position="860"/>
    </location>
</feature>
<keyword evidence="10" id="KW-0808">Transferase</keyword>
<dbReference type="FunFam" id="3.50.30.10:FF:000007">
    <property type="entry name" value="Phosphoenolpyruvate synthase"/>
    <property type="match status" value="1"/>
</dbReference>
<dbReference type="GO" id="GO:0005524">
    <property type="term" value="F:ATP binding"/>
    <property type="evidence" value="ECO:0007669"/>
    <property type="project" value="UniProtKB-KW"/>
</dbReference>
<dbReference type="Gene3D" id="3.50.30.10">
    <property type="entry name" value="Phosphohistidine domain"/>
    <property type="match status" value="1"/>
</dbReference>
<dbReference type="InterPro" id="IPR051549">
    <property type="entry name" value="PEP_Utilizing_Enz"/>
</dbReference>
<evidence type="ECO:0000256" key="2">
    <source>
        <dbReference type="ARBA" id="ARBA00022840"/>
    </source>
</evidence>
<evidence type="ECO:0000259" key="8">
    <source>
        <dbReference type="Pfam" id="PF00391"/>
    </source>
</evidence>
<evidence type="ECO:0000256" key="7">
    <source>
        <dbReference type="ARBA" id="ARBA00076136"/>
    </source>
</evidence>
<keyword evidence="1" id="KW-0547">Nucleotide-binding</keyword>
<evidence type="ECO:0000256" key="1">
    <source>
        <dbReference type="ARBA" id="ARBA00022741"/>
    </source>
</evidence>